<evidence type="ECO:0000313" key="3">
    <source>
        <dbReference type="EMBL" id="MBK1715984.1"/>
    </source>
</evidence>
<protein>
    <recommendedName>
        <fullName evidence="2">LysM domain-containing protein</fullName>
    </recommendedName>
</protein>
<feature type="region of interest" description="Disordered" evidence="1">
    <location>
        <begin position="150"/>
        <end position="202"/>
    </location>
</feature>
<dbReference type="Pfam" id="PF11860">
    <property type="entry name" value="Muramidase"/>
    <property type="match status" value="1"/>
</dbReference>
<dbReference type="InterPro" id="IPR024408">
    <property type="entry name" value="Muramidase"/>
</dbReference>
<dbReference type="Proteomes" id="UP001041814">
    <property type="component" value="Unassembled WGS sequence"/>
</dbReference>
<evidence type="ECO:0000256" key="1">
    <source>
        <dbReference type="SAM" id="MobiDB-lite"/>
    </source>
</evidence>
<dbReference type="RefSeq" id="WP_200380391.1">
    <property type="nucleotide sequence ID" value="NZ_NRRU01000197.1"/>
</dbReference>
<evidence type="ECO:0000259" key="2">
    <source>
        <dbReference type="PROSITE" id="PS51782"/>
    </source>
</evidence>
<dbReference type="EMBL" id="NRRU01000197">
    <property type="protein sequence ID" value="MBK1715984.1"/>
    <property type="molecule type" value="Genomic_DNA"/>
</dbReference>
<dbReference type="PANTHER" id="PTHR33734:SF22">
    <property type="entry name" value="MEMBRANE-BOUND LYTIC MUREIN TRANSGLYCOSYLASE D"/>
    <property type="match status" value="1"/>
</dbReference>
<name>A0ABS1E328_RUBGE</name>
<dbReference type="Pfam" id="PF01476">
    <property type="entry name" value="LysM"/>
    <property type="match status" value="1"/>
</dbReference>
<keyword evidence="4" id="KW-1185">Reference proteome</keyword>
<dbReference type="SUPFAM" id="SSF54106">
    <property type="entry name" value="LysM domain"/>
    <property type="match status" value="1"/>
</dbReference>
<dbReference type="InterPro" id="IPR018392">
    <property type="entry name" value="LysM"/>
</dbReference>
<comment type="caution">
    <text evidence="3">The sequence shown here is derived from an EMBL/GenBank/DDBJ whole genome shotgun (WGS) entry which is preliminary data.</text>
</comment>
<dbReference type="InterPro" id="IPR036779">
    <property type="entry name" value="LysM_dom_sf"/>
</dbReference>
<proteinExistence type="predicted"/>
<reference evidence="3" key="1">
    <citation type="submission" date="2017-08" db="EMBL/GenBank/DDBJ databases">
        <authorList>
            <person name="Imhoff J.F."/>
            <person name="Rahn T."/>
            <person name="Kuenzel S."/>
            <person name="Neulinger S.C."/>
        </authorList>
    </citation>
    <scope>NUCLEOTIDE SEQUENCE</scope>
    <source>
        <strain evidence="3">IM 151</strain>
    </source>
</reference>
<dbReference type="SMART" id="SM00257">
    <property type="entry name" value="LysM"/>
    <property type="match status" value="1"/>
</dbReference>
<feature type="domain" description="LysM" evidence="2">
    <location>
        <begin position="7"/>
        <end position="51"/>
    </location>
</feature>
<accession>A0ABS1E328</accession>
<dbReference type="Gene3D" id="3.10.350.10">
    <property type="entry name" value="LysM domain"/>
    <property type="match status" value="1"/>
</dbReference>
<sequence>MPESLPDPYAVRQGDTLWSLAKRAGCSVADLQRWNKIADPNRLQAGQTLYLSDQSAFGFSVLFLDALRAPIANLAYRLRFDTRTLNDTTGADGMTSRQVSKDANSTIAVHVQDLDGQWRQIAQTVSGHGHKLLTLVSNAIVFKGETEPVTPDVRQSLHEPLSKPGTQRAGAQPAKPAATTGQPTRNDPALVKTRKTKGSKGQPVVKLEIEIPKELLDSFGVYTGGDITEEQWVDTADLIKCEPEVLKAISVVESSGRSAFWRLNHGEGAHIPALLFERHIFSRRTKGRFDNAHPDLSWPVPYRKKSKIGEEDKRMHDGKVDADDAYGDYSSAYLRLIRAYALDATAALEAASWGKFQILGINYSLCGRPTPVAFVDQMCISEAAQIGLLANFIQKKPSVWIDAKDKKKGKHPSLLESVRKKDWAMIAFNYNGPGYKTYSYDTKLKAAYEKNRSESMG</sequence>
<evidence type="ECO:0000313" key="4">
    <source>
        <dbReference type="Proteomes" id="UP001041814"/>
    </source>
</evidence>
<gene>
    <name evidence="3" type="ORF">CKO43_24890</name>
</gene>
<organism evidence="3 4">
    <name type="scientific">Rubrivivax gelatinosus</name>
    <name type="common">Rhodocyclus gelatinosus</name>
    <name type="synonym">Rhodopseudomonas gelatinosa</name>
    <dbReference type="NCBI Taxonomy" id="28068"/>
    <lineage>
        <taxon>Bacteria</taxon>
        <taxon>Pseudomonadati</taxon>
        <taxon>Pseudomonadota</taxon>
        <taxon>Betaproteobacteria</taxon>
        <taxon>Burkholderiales</taxon>
        <taxon>Sphaerotilaceae</taxon>
        <taxon>Rubrivivax</taxon>
    </lineage>
</organism>
<reference evidence="3" key="2">
    <citation type="journal article" date="2020" name="Microorganisms">
        <title>Osmotic Adaptation and Compatible Solute Biosynthesis of Phototrophic Bacteria as Revealed from Genome Analyses.</title>
        <authorList>
            <person name="Imhoff J.F."/>
            <person name="Rahn T."/>
            <person name="Kunzel S."/>
            <person name="Keller A."/>
            <person name="Neulinger S.C."/>
        </authorList>
    </citation>
    <scope>NUCLEOTIDE SEQUENCE</scope>
    <source>
        <strain evidence="3">IM 151</strain>
    </source>
</reference>
<dbReference type="CDD" id="cd00118">
    <property type="entry name" value="LysM"/>
    <property type="match status" value="1"/>
</dbReference>
<dbReference type="PROSITE" id="PS51782">
    <property type="entry name" value="LYSM"/>
    <property type="match status" value="1"/>
</dbReference>
<dbReference type="PANTHER" id="PTHR33734">
    <property type="entry name" value="LYSM DOMAIN-CONTAINING GPI-ANCHORED PROTEIN 2"/>
    <property type="match status" value="1"/>
</dbReference>